<keyword evidence="9" id="KW-0739">Sodium transport</keyword>
<keyword evidence="6" id="KW-0915">Sodium</keyword>
<feature type="domain" description="Cation/H+ exchanger transmembrane" evidence="11">
    <location>
        <begin position="15"/>
        <end position="375"/>
    </location>
</feature>
<keyword evidence="2" id="KW-0813">Transport</keyword>
<evidence type="ECO:0000313" key="13">
    <source>
        <dbReference type="Proteomes" id="UP001321582"/>
    </source>
</evidence>
<evidence type="ECO:0000256" key="10">
    <source>
        <dbReference type="SAM" id="Phobius"/>
    </source>
</evidence>
<feature type="transmembrane region" description="Helical" evidence="10">
    <location>
        <begin position="117"/>
        <end position="137"/>
    </location>
</feature>
<dbReference type="Proteomes" id="UP001321582">
    <property type="component" value="Chromosome"/>
</dbReference>
<feature type="transmembrane region" description="Helical" evidence="10">
    <location>
        <begin position="32"/>
        <end position="51"/>
    </location>
</feature>
<evidence type="ECO:0000256" key="1">
    <source>
        <dbReference type="ARBA" id="ARBA00004141"/>
    </source>
</evidence>
<evidence type="ECO:0000256" key="9">
    <source>
        <dbReference type="ARBA" id="ARBA00023201"/>
    </source>
</evidence>
<feature type="transmembrane region" description="Helical" evidence="10">
    <location>
        <begin position="292"/>
        <end position="312"/>
    </location>
</feature>
<name>A0AAU9E425_9FUSO</name>
<dbReference type="RefSeq" id="WP_307904089.1">
    <property type="nucleotide sequence ID" value="NZ_AP027059.1"/>
</dbReference>
<dbReference type="InterPro" id="IPR006153">
    <property type="entry name" value="Cation/H_exchanger_TM"/>
</dbReference>
<evidence type="ECO:0000256" key="8">
    <source>
        <dbReference type="ARBA" id="ARBA00023136"/>
    </source>
</evidence>
<accession>A0AAU9E425</accession>
<feature type="transmembrane region" description="Helical" evidence="10">
    <location>
        <begin position="222"/>
        <end position="246"/>
    </location>
</feature>
<protein>
    <submittedName>
        <fullName evidence="12">Na+/H+ antiporter GerT</fullName>
    </submittedName>
</protein>
<dbReference type="InterPro" id="IPR038770">
    <property type="entry name" value="Na+/solute_symporter_sf"/>
</dbReference>
<feature type="transmembrane region" description="Helical" evidence="10">
    <location>
        <begin position="7"/>
        <end position="26"/>
    </location>
</feature>
<dbReference type="GO" id="GO:0016020">
    <property type="term" value="C:membrane"/>
    <property type="evidence" value="ECO:0007669"/>
    <property type="project" value="UniProtKB-SubCell"/>
</dbReference>
<dbReference type="KEGG" id="haby:HLVA_18090"/>
<evidence type="ECO:0000256" key="4">
    <source>
        <dbReference type="ARBA" id="ARBA00022692"/>
    </source>
</evidence>
<evidence type="ECO:0000259" key="11">
    <source>
        <dbReference type="Pfam" id="PF00999"/>
    </source>
</evidence>
<evidence type="ECO:0000313" key="12">
    <source>
        <dbReference type="EMBL" id="BDU51240.1"/>
    </source>
</evidence>
<feature type="transmembrane region" description="Helical" evidence="10">
    <location>
        <begin position="179"/>
        <end position="201"/>
    </location>
</feature>
<gene>
    <name evidence="12" type="primary">napA</name>
    <name evidence="12" type="ORF">HLVA_18090</name>
</gene>
<sequence length="380" mass="40664">MEISQHLLAHVAIIIILAKIFSGISTKYKQPPVVGMLLIGLLIGPTGFDLIKTNVIIEFFSEIGVILLLFEAGLETDMEGMKKSGKSALIISTNGVIVPFISGILLAKAFHMPLNEVLVIGVIMTATSVSVTVMTLLDMKKFRTVEGMNIMGAAILDDVIGIILLTFIFSFLGQGDKNAMGILGDMVIYVAIASFIAFFVLNKVFEYSRKSSSEDTEVSMGLALSFLYSWGAKISGMAAITGSYFAGLAIGQTKSKNKVDQGIKEIGQSIFVPMFFINIGLTTNLRNGKFNLYFALIFVLVAMISKIVGGSLGAKFSGFNIKRSVAIGIGLVPRGEVALVVANMAMAKHIIGDTVFGAVVLMVIVSAITTPFMLKAAFKN</sequence>
<evidence type="ECO:0000256" key="6">
    <source>
        <dbReference type="ARBA" id="ARBA00023053"/>
    </source>
</evidence>
<evidence type="ECO:0000256" key="7">
    <source>
        <dbReference type="ARBA" id="ARBA00023065"/>
    </source>
</evidence>
<keyword evidence="8 10" id="KW-0472">Membrane</keyword>
<feature type="transmembrane region" description="Helical" evidence="10">
    <location>
        <begin position="149"/>
        <end position="173"/>
    </location>
</feature>
<keyword evidence="7" id="KW-0406">Ion transport</keyword>
<dbReference type="PANTHER" id="PTHR43562">
    <property type="entry name" value="NAPA-TYPE SODIUM/HYDROGEN ANTIPORTER"/>
    <property type="match status" value="1"/>
</dbReference>
<dbReference type="PRINTS" id="PR00173">
    <property type="entry name" value="EDTRNSPORT"/>
</dbReference>
<dbReference type="EMBL" id="AP027059">
    <property type="protein sequence ID" value="BDU51240.1"/>
    <property type="molecule type" value="Genomic_DNA"/>
</dbReference>
<proteinExistence type="predicted"/>
<dbReference type="GO" id="GO:0015297">
    <property type="term" value="F:antiporter activity"/>
    <property type="evidence" value="ECO:0007669"/>
    <property type="project" value="UniProtKB-KW"/>
</dbReference>
<comment type="subcellular location">
    <subcellularLocation>
        <location evidence="1">Membrane</location>
        <topology evidence="1">Multi-pass membrane protein</topology>
    </subcellularLocation>
</comment>
<dbReference type="GO" id="GO:1902600">
    <property type="term" value="P:proton transmembrane transport"/>
    <property type="evidence" value="ECO:0007669"/>
    <property type="project" value="InterPro"/>
</dbReference>
<keyword evidence="4 10" id="KW-0812">Transmembrane</keyword>
<feature type="transmembrane region" description="Helical" evidence="10">
    <location>
        <begin position="88"/>
        <end position="111"/>
    </location>
</feature>
<dbReference type="PANTHER" id="PTHR43562:SF3">
    <property type="entry name" value="SODIUM ION_PROTON EXCHANGER (EUROFUNG)"/>
    <property type="match status" value="1"/>
</dbReference>
<feature type="transmembrane region" description="Helical" evidence="10">
    <location>
        <begin position="354"/>
        <end position="374"/>
    </location>
</feature>
<keyword evidence="5 10" id="KW-1133">Transmembrane helix</keyword>
<dbReference type="Pfam" id="PF00999">
    <property type="entry name" value="Na_H_Exchanger"/>
    <property type="match status" value="1"/>
</dbReference>
<evidence type="ECO:0000256" key="5">
    <source>
        <dbReference type="ARBA" id="ARBA00022989"/>
    </source>
</evidence>
<keyword evidence="13" id="KW-1185">Reference proteome</keyword>
<dbReference type="AlphaFoldDB" id="A0AAU9E425"/>
<reference evidence="12 13" key="1">
    <citation type="submission" date="2022-11" db="EMBL/GenBank/DDBJ databases">
        <title>Haliovirga abyssi gen. nov., sp. nov., a mesophilic fermentative bacterium isolated from the Iheya North hydrothermal field and the proposal of Haliovirgaceae fam. nov.</title>
        <authorList>
            <person name="Miyazaki U."/>
            <person name="Tame A."/>
            <person name="Miyazaki J."/>
            <person name="Takai K."/>
            <person name="Sawayama S."/>
            <person name="Kitajima M."/>
            <person name="Okamoto A."/>
            <person name="Nakagawa S."/>
        </authorList>
    </citation>
    <scope>NUCLEOTIDE SEQUENCE [LARGE SCALE GENOMIC DNA]</scope>
    <source>
        <strain evidence="12 13">IC12</strain>
    </source>
</reference>
<evidence type="ECO:0000256" key="3">
    <source>
        <dbReference type="ARBA" id="ARBA00022449"/>
    </source>
</evidence>
<keyword evidence="3" id="KW-0050">Antiport</keyword>
<organism evidence="12 13">
    <name type="scientific">Haliovirga abyssi</name>
    <dbReference type="NCBI Taxonomy" id="2996794"/>
    <lineage>
        <taxon>Bacteria</taxon>
        <taxon>Fusobacteriati</taxon>
        <taxon>Fusobacteriota</taxon>
        <taxon>Fusobacteriia</taxon>
        <taxon>Fusobacteriales</taxon>
        <taxon>Haliovirgaceae</taxon>
        <taxon>Haliovirga</taxon>
    </lineage>
</organism>
<evidence type="ECO:0000256" key="2">
    <source>
        <dbReference type="ARBA" id="ARBA00022448"/>
    </source>
</evidence>
<dbReference type="GO" id="GO:0006814">
    <property type="term" value="P:sodium ion transport"/>
    <property type="evidence" value="ECO:0007669"/>
    <property type="project" value="UniProtKB-KW"/>
</dbReference>
<dbReference type="Gene3D" id="1.20.1530.20">
    <property type="match status" value="1"/>
</dbReference>